<dbReference type="GO" id="GO:0005886">
    <property type="term" value="C:plasma membrane"/>
    <property type="evidence" value="ECO:0007669"/>
    <property type="project" value="TreeGrafter"/>
</dbReference>
<dbReference type="AlphaFoldDB" id="A0A2S6HWM1"/>
<dbReference type="OrthoDB" id="9764596at2"/>
<organism evidence="2 3">
    <name type="scientific">Lacrimispora xylanisolvens</name>
    <dbReference type="NCBI Taxonomy" id="384636"/>
    <lineage>
        <taxon>Bacteria</taxon>
        <taxon>Bacillati</taxon>
        <taxon>Bacillota</taxon>
        <taxon>Clostridia</taxon>
        <taxon>Lachnospirales</taxon>
        <taxon>Lachnospiraceae</taxon>
        <taxon>Lacrimispora</taxon>
    </lineage>
</organism>
<feature type="transmembrane region" description="Helical" evidence="1">
    <location>
        <begin position="148"/>
        <end position="166"/>
    </location>
</feature>
<protein>
    <submittedName>
        <fullName evidence="2">Na+/melibiose symporter-like transporter</fullName>
    </submittedName>
</protein>
<dbReference type="PANTHER" id="PTHR11328">
    <property type="entry name" value="MAJOR FACILITATOR SUPERFAMILY DOMAIN-CONTAINING PROTEIN"/>
    <property type="match status" value="1"/>
</dbReference>
<keyword evidence="1" id="KW-0472">Membrane</keyword>
<dbReference type="PANTHER" id="PTHR11328:SF24">
    <property type="entry name" value="MAJOR FACILITATOR SUPERFAMILY (MFS) PROFILE DOMAIN-CONTAINING PROTEIN"/>
    <property type="match status" value="1"/>
</dbReference>
<name>A0A2S6HWM1_9FIRM</name>
<proteinExistence type="predicted"/>
<reference evidence="2 3" key="1">
    <citation type="submission" date="2018-02" db="EMBL/GenBank/DDBJ databases">
        <title>Genomic Encyclopedia of Archaeal and Bacterial Type Strains, Phase II (KMG-II): from individual species to whole genera.</title>
        <authorList>
            <person name="Goeker M."/>
        </authorList>
    </citation>
    <scope>NUCLEOTIDE SEQUENCE [LARGE SCALE GENOMIC DNA]</scope>
    <source>
        <strain evidence="2 3">DSM 3808</strain>
    </source>
</reference>
<feature type="transmembrane region" description="Helical" evidence="1">
    <location>
        <begin position="186"/>
        <end position="204"/>
    </location>
</feature>
<feature type="transmembrane region" description="Helical" evidence="1">
    <location>
        <begin position="348"/>
        <end position="369"/>
    </location>
</feature>
<dbReference type="EMBL" id="PTJA01000003">
    <property type="protein sequence ID" value="PPK82253.1"/>
    <property type="molecule type" value="Genomic_DNA"/>
</dbReference>
<dbReference type="Proteomes" id="UP000237749">
    <property type="component" value="Unassembled WGS sequence"/>
</dbReference>
<dbReference type="InterPro" id="IPR036259">
    <property type="entry name" value="MFS_trans_sf"/>
</dbReference>
<keyword evidence="1" id="KW-1133">Transmembrane helix</keyword>
<keyword evidence="1" id="KW-0812">Transmembrane</keyword>
<dbReference type="SUPFAM" id="SSF103473">
    <property type="entry name" value="MFS general substrate transporter"/>
    <property type="match status" value="1"/>
</dbReference>
<feature type="transmembrane region" description="Helical" evidence="1">
    <location>
        <begin position="309"/>
        <end position="328"/>
    </location>
</feature>
<feature type="transmembrane region" description="Helical" evidence="1">
    <location>
        <begin position="402"/>
        <end position="424"/>
    </location>
</feature>
<evidence type="ECO:0000313" key="3">
    <source>
        <dbReference type="Proteomes" id="UP000237749"/>
    </source>
</evidence>
<feature type="transmembrane region" description="Helical" evidence="1">
    <location>
        <begin position="436"/>
        <end position="461"/>
    </location>
</feature>
<feature type="transmembrane region" description="Helical" evidence="1">
    <location>
        <begin position="77"/>
        <end position="98"/>
    </location>
</feature>
<feature type="transmembrane region" description="Helical" evidence="1">
    <location>
        <begin position="37"/>
        <end position="56"/>
    </location>
</feature>
<dbReference type="RefSeq" id="WP_104436294.1">
    <property type="nucleotide sequence ID" value="NZ_PTJA01000003.1"/>
</dbReference>
<dbReference type="Gene3D" id="1.20.1250.20">
    <property type="entry name" value="MFS general substrate transporter like domains"/>
    <property type="match status" value="1"/>
</dbReference>
<dbReference type="Pfam" id="PF13347">
    <property type="entry name" value="MFS_2"/>
    <property type="match status" value="1"/>
</dbReference>
<feature type="transmembrane region" description="Helical" evidence="1">
    <location>
        <begin position="280"/>
        <end position="297"/>
    </location>
</feature>
<evidence type="ECO:0000256" key="1">
    <source>
        <dbReference type="SAM" id="Phobius"/>
    </source>
</evidence>
<dbReference type="GO" id="GO:0015293">
    <property type="term" value="F:symporter activity"/>
    <property type="evidence" value="ECO:0007669"/>
    <property type="project" value="InterPro"/>
</dbReference>
<feature type="transmembrane region" description="Helical" evidence="1">
    <location>
        <begin position="110"/>
        <end position="127"/>
    </location>
</feature>
<comment type="caution">
    <text evidence="2">The sequence shown here is derived from an EMBL/GenBank/DDBJ whole genome shotgun (WGS) entry which is preliminary data.</text>
</comment>
<evidence type="ECO:0000313" key="2">
    <source>
        <dbReference type="EMBL" id="PPK82253.1"/>
    </source>
</evidence>
<sequence length="482" mass="53159">MKSRNKYLEILCLPLIAITANLITSFTGFLSYYLNNIVGFSVVLAGSFVTAFRIWDAVTDLGMGYVADKTHTKFGRFTPYILIGGIGTVIVGQIMIYIPPMLPEGGVRKVVFVVLYMLFVVFTTLQASSLRSTAQVCIKDGKGRATYGMVNGIYLTIFYTVVNVYVYSRLMPATRGFNLQFFKTLIRVYTLAGSVCLLIYLFFYNKYDREAVKQEEEKKTEKISIVDALRLFRTNTPFRMLILSAGTDKLATTLQGNATIVVIMYAIAVGNAKINSAVNSYTMIPSIIMILLGLGAIGRKYGAKKSMLVSSWGGAITCVLSILLWIFGDFRTLSFPGFEGFTGWNAFTVAYLGLFVIMKGFTMIGSNVLNPMLADVIDYEYYSSGKYCPGTIGALFSLADKVISSLGPTIIAILCAIIGFGGVLPTAEDAFSVPLFAIGILGLYGFSLFGLIVNIICMKFYNLTPEYMQKIRMELNNRTKES</sequence>
<gene>
    <name evidence="2" type="ORF">BXY41_103469</name>
</gene>
<feature type="transmembrane region" description="Helical" evidence="1">
    <location>
        <begin position="250"/>
        <end position="268"/>
    </location>
</feature>
<accession>A0A2S6HWM1</accession>
<dbReference type="InterPro" id="IPR039672">
    <property type="entry name" value="MFS_2"/>
</dbReference>
<keyword evidence="3" id="KW-1185">Reference proteome</keyword>
<dbReference type="GO" id="GO:0008643">
    <property type="term" value="P:carbohydrate transport"/>
    <property type="evidence" value="ECO:0007669"/>
    <property type="project" value="InterPro"/>
</dbReference>
<feature type="transmembrane region" description="Helical" evidence="1">
    <location>
        <begin position="7"/>
        <end position="31"/>
    </location>
</feature>